<sequence>MTNQMHKIAITGRLTSFLRRRAKPRHLAEDEQATDAEIEALARRIVAYAPTDQAGLAEWWERFERRLEDAGNGRHWPSPREVSEAASQTPRSARQAPDAAVEVEVGSREWQLDVLARRIREGLPVSEMDLWGRNAVELIRSGRVDREQIERARLAYTAELVDLYGEAAAAARIAQLAAHHEACLGAASERPQTGARPDRRASAAAAARILATAAASVSATKPAA</sequence>
<evidence type="ECO:0000256" key="1">
    <source>
        <dbReference type="SAM" id="MobiDB-lite"/>
    </source>
</evidence>
<keyword evidence="3" id="KW-1185">Reference proteome</keyword>
<dbReference type="RefSeq" id="WP_104072288.1">
    <property type="nucleotide sequence ID" value="NZ_PRDS01000009.1"/>
</dbReference>
<evidence type="ECO:0000313" key="2">
    <source>
        <dbReference type="EMBL" id="PPB79781.1"/>
    </source>
</evidence>
<accession>A0A2S5JED4</accession>
<comment type="caution">
    <text evidence="2">The sequence shown here is derived from an EMBL/GenBank/DDBJ whole genome shotgun (WGS) entry which is preliminary data.</text>
</comment>
<reference evidence="2 3" key="1">
    <citation type="submission" date="2018-01" db="EMBL/GenBank/DDBJ databases">
        <title>Genomic Encyclopedia of Archaeal and Bacterial Type Strains, Phase II (KMG-II): from individual species to whole genera.</title>
        <authorList>
            <person name="Goeker M."/>
        </authorList>
    </citation>
    <scope>NUCLEOTIDE SEQUENCE [LARGE SCALE GENOMIC DNA]</scope>
    <source>
        <strain evidence="2 3">DSM 12048</strain>
    </source>
</reference>
<feature type="region of interest" description="Disordered" evidence="1">
    <location>
        <begin position="70"/>
        <end position="100"/>
    </location>
</feature>
<proteinExistence type="predicted"/>
<organism evidence="2 3">
    <name type="scientific">Albidovulum inexpectatum</name>
    <dbReference type="NCBI Taxonomy" id="196587"/>
    <lineage>
        <taxon>Bacteria</taxon>
        <taxon>Pseudomonadati</taxon>
        <taxon>Pseudomonadota</taxon>
        <taxon>Alphaproteobacteria</taxon>
        <taxon>Rhodobacterales</taxon>
        <taxon>Paracoccaceae</taxon>
        <taxon>Albidovulum</taxon>
    </lineage>
</organism>
<dbReference type="Proteomes" id="UP000239736">
    <property type="component" value="Unassembled WGS sequence"/>
</dbReference>
<evidence type="ECO:0000313" key="3">
    <source>
        <dbReference type="Proteomes" id="UP000239736"/>
    </source>
</evidence>
<dbReference type="AlphaFoldDB" id="A0A2S5JED4"/>
<dbReference type="EMBL" id="PRDS01000009">
    <property type="protein sequence ID" value="PPB79781.1"/>
    <property type="molecule type" value="Genomic_DNA"/>
</dbReference>
<dbReference type="OrthoDB" id="7868986at2"/>
<gene>
    <name evidence="2" type="ORF">LV82_02572</name>
</gene>
<protein>
    <submittedName>
        <fullName evidence="2">Uncharacterized protein</fullName>
    </submittedName>
</protein>
<name>A0A2S5JED4_9RHOB</name>